<dbReference type="Pfam" id="PF03259">
    <property type="entry name" value="Robl_LC7"/>
    <property type="match status" value="1"/>
</dbReference>
<evidence type="ECO:0000313" key="4">
    <source>
        <dbReference type="Proteomes" id="UP000887567"/>
    </source>
</evidence>
<keyword evidence="4" id="KW-1185">Reference proteome</keyword>
<evidence type="ECO:0000256" key="1">
    <source>
        <dbReference type="ARBA" id="ARBA00007191"/>
    </source>
</evidence>
<dbReference type="AlphaFoldDB" id="A0A913Y7P0"/>
<dbReference type="PANTHER" id="PTHR10779">
    <property type="entry name" value="DYNEIN LIGHT CHAIN ROADBLOCK"/>
    <property type="match status" value="1"/>
</dbReference>
<dbReference type="KEGG" id="epa:110253089"/>
<dbReference type="Gene3D" id="3.30.450.30">
    <property type="entry name" value="Dynein light chain 2a, cytoplasmic"/>
    <property type="match status" value="1"/>
</dbReference>
<dbReference type="Proteomes" id="UP000887567">
    <property type="component" value="Unplaced"/>
</dbReference>
<dbReference type="SUPFAM" id="SSF103196">
    <property type="entry name" value="Roadblock/LC7 domain"/>
    <property type="match status" value="1"/>
</dbReference>
<dbReference type="FunFam" id="3.30.450.30:FF:000029">
    <property type="entry name" value="Dynein light chain roadblock"/>
    <property type="match status" value="1"/>
</dbReference>
<comment type="similarity">
    <text evidence="1">Belongs to the GAMAD family.</text>
</comment>
<dbReference type="EnsemblMetazoa" id="XM_021059962.2">
    <property type="protein sequence ID" value="XP_020915621.2"/>
    <property type="gene ID" value="LOC110253089"/>
</dbReference>
<evidence type="ECO:0000259" key="2">
    <source>
        <dbReference type="SMART" id="SM00960"/>
    </source>
</evidence>
<dbReference type="OMA" id="MIVIQDP"/>
<reference evidence="3" key="1">
    <citation type="submission" date="2022-11" db="UniProtKB">
        <authorList>
            <consortium name="EnsemblMetazoa"/>
        </authorList>
    </citation>
    <scope>IDENTIFICATION</scope>
</reference>
<dbReference type="GeneID" id="110253089"/>
<dbReference type="OrthoDB" id="9985637at2759"/>
<evidence type="ECO:0000313" key="3">
    <source>
        <dbReference type="EnsemblMetazoa" id="XP_020915621.2"/>
    </source>
</evidence>
<sequence>MDRFNDKSDQQAVAGVQDNFFTQEVKIHLKDDGLGKYKIENDNFAEKLENSRYASTAGKRFQNSFTSKKTEVEETLKRIQAHKGVVGVLIMNSEGIPIRTTLDNATSVQYAGLFQQLANKARTTVRDIDPQNELTFLRIRSKKHEIMVAPDREYYLIVIQNPNVNQ</sequence>
<dbReference type="SMART" id="SM00960">
    <property type="entry name" value="Robl_LC7"/>
    <property type="match status" value="1"/>
</dbReference>
<protein>
    <recommendedName>
        <fullName evidence="2">Roadblock/LAMTOR2 domain-containing protein</fullName>
    </recommendedName>
</protein>
<accession>A0A913Y7P0</accession>
<name>A0A913Y7P0_EXADI</name>
<dbReference type="InterPro" id="IPR004942">
    <property type="entry name" value="Roadblock/LAMTOR2_dom"/>
</dbReference>
<organism evidence="3 4">
    <name type="scientific">Exaiptasia diaphana</name>
    <name type="common">Tropical sea anemone</name>
    <name type="synonym">Aiptasia pulchella</name>
    <dbReference type="NCBI Taxonomy" id="2652724"/>
    <lineage>
        <taxon>Eukaryota</taxon>
        <taxon>Metazoa</taxon>
        <taxon>Cnidaria</taxon>
        <taxon>Anthozoa</taxon>
        <taxon>Hexacorallia</taxon>
        <taxon>Actiniaria</taxon>
        <taxon>Aiptasiidae</taxon>
        <taxon>Exaiptasia</taxon>
    </lineage>
</organism>
<feature type="domain" description="Roadblock/LAMTOR2" evidence="2">
    <location>
        <begin position="72"/>
        <end position="160"/>
    </location>
</feature>
<proteinExistence type="inferred from homology"/>
<dbReference type="RefSeq" id="XP_020915621.2">
    <property type="nucleotide sequence ID" value="XM_021059962.2"/>
</dbReference>